<comment type="caution">
    <text evidence="3">The sequence shown here is derived from an EMBL/GenBank/DDBJ whole genome shotgun (WGS) entry which is preliminary data.</text>
</comment>
<keyword evidence="4" id="KW-1185">Reference proteome</keyword>
<evidence type="ECO:0000256" key="1">
    <source>
        <dbReference type="SAM" id="Coils"/>
    </source>
</evidence>
<feature type="compositionally biased region" description="Low complexity" evidence="2">
    <location>
        <begin position="744"/>
        <end position="758"/>
    </location>
</feature>
<feature type="compositionally biased region" description="Polar residues" evidence="2">
    <location>
        <begin position="812"/>
        <end position="821"/>
    </location>
</feature>
<proteinExistence type="predicted"/>
<accession>A0AAD8AGV3</accession>
<protein>
    <submittedName>
        <fullName evidence="3">Uncharacterized protein</fullName>
    </submittedName>
</protein>
<feature type="compositionally biased region" description="Basic residues" evidence="2">
    <location>
        <begin position="485"/>
        <end position="496"/>
    </location>
</feature>
<reference evidence="3" key="2">
    <citation type="submission" date="2023-05" db="EMBL/GenBank/DDBJ databases">
        <authorList>
            <person name="Fouks B."/>
        </authorList>
    </citation>
    <scope>NUCLEOTIDE SEQUENCE</scope>
    <source>
        <strain evidence="3">Stay&amp;Tobe</strain>
        <tissue evidence="3">Testes</tissue>
    </source>
</reference>
<feature type="compositionally biased region" description="Low complexity" evidence="2">
    <location>
        <begin position="348"/>
        <end position="359"/>
    </location>
</feature>
<feature type="compositionally biased region" description="Polar residues" evidence="2">
    <location>
        <begin position="865"/>
        <end position="874"/>
    </location>
</feature>
<dbReference type="EMBL" id="JASPKZ010001029">
    <property type="protein sequence ID" value="KAJ9598807.1"/>
    <property type="molecule type" value="Genomic_DNA"/>
</dbReference>
<gene>
    <name evidence="3" type="ORF">L9F63_026657</name>
</gene>
<evidence type="ECO:0000256" key="2">
    <source>
        <dbReference type="SAM" id="MobiDB-lite"/>
    </source>
</evidence>
<feature type="compositionally biased region" description="Polar residues" evidence="2">
    <location>
        <begin position="764"/>
        <end position="786"/>
    </location>
</feature>
<feature type="compositionally biased region" description="Low complexity" evidence="2">
    <location>
        <begin position="510"/>
        <end position="523"/>
    </location>
</feature>
<feature type="region of interest" description="Disordered" evidence="2">
    <location>
        <begin position="743"/>
        <end position="887"/>
    </location>
</feature>
<feature type="compositionally biased region" description="Basic and acidic residues" evidence="2">
    <location>
        <begin position="789"/>
        <end position="808"/>
    </location>
</feature>
<feature type="compositionally biased region" description="Polar residues" evidence="2">
    <location>
        <begin position="362"/>
        <end position="385"/>
    </location>
</feature>
<feature type="region of interest" description="Disordered" evidence="2">
    <location>
        <begin position="311"/>
        <end position="436"/>
    </location>
</feature>
<feature type="compositionally biased region" description="Polar residues" evidence="2">
    <location>
        <begin position="248"/>
        <end position="259"/>
    </location>
</feature>
<feature type="compositionally biased region" description="Low complexity" evidence="2">
    <location>
        <begin position="968"/>
        <end position="994"/>
    </location>
</feature>
<feature type="coiled-coil region" evidence="1">
    <location>
        <begin position="540"/>
        <end position="595"/>
    </location>
</feature>
<evidence type="ECO:0000313" key="3">
    <source>
        <dbReference type="EMBL" id="KAJ9598807.1"/>
    </source>
</evidence>
<reference evidence="3" key="1">
    <citation type="journal article" date="2023" name="IScience">
        <title>Live-bearing cockroach genome reveals convergent evolutionary mechanisms linked to viviparity in insects and beyond.</title>
        <authorList>
            <person name="Fouks B."/>
            <person name="Harrison M.C."/>
            <person name="Mikhailova A.A."/>
            <person name="Marchal E."/>
            <person name="English S."/>
            <person name="Carruthers M."/>
            <person name="Jennings E.C."/>
            <person name="Chiamaka E.L."/>
            <person name="Frigard R.A."/>
            <person name="Pippel M."/>
            <person name="Attardo G.M."/>
            <person name="Benoit J.B."/>
            <person name="Bornberg-Bauer E."/>
            <person name="Tobe S.S."/>
        </authorList>
    </citation>
    <scope>NUCLEOTIDE SEQUENCE</scope>
    <source>
        <strain evidence="3">Stay&amp;Tobe</strain>
    </source>
</reference>
<feature type="compositionally biased region" description="Basic and acidic residues" evidence="2">
    <location>
        <begin position="848"/>
        <end position="861"/>
    </location>
</feature>
<evidence type="ECO:0000313" key="4">
    <source>
        <dbReference type="Proteomes" id="UP001233999"/>
    </source>
</evidence>
<feature type="compositionally biased region" description="Basic and acidic residues" evidence="2">
    <location>
        <begin position="824"/>
        <end position="833"/>
    </location>
</feature>
<dbReference type="Proteomes" id="UP001233999">
    <property type="component" value="Unassembled WGS sequence"/>
</dbReference>
<feature type="region of interest" description="Disordered" evidence="2">
    <location>
        <begin position="243"/>
        <end position="285"/>
    </location>
</feature>
<feature type="region of interest" description="Disordered" evidence="2">
    <location>
        <begin position="968"/>
        <end position="1005"/>
    </location>
</feature>
<organism evidence="3 4">
    <name type="scientific">Diploptera punctata</name>
    <name type="common">Pacific beetle cockroach</name>
    <dbReference type="NCBI Taxonomy" id="6984"/>
    <lineage>
        <taxon>Eukaryota</taxon>
        <taxon>Metazoa</taxon>
        <taxon>Ecdysozoa</taxon>
        <taxon>Arthropoda</taxon>
        <taxon>Hexapoda</taxon>
        <taxon>Insecta</taxon>
        <taxon>Pterygota</taxon>
        <taxon>Neoptera</taxon>
        <taxon>Polyneoptera</taxon>
        <taxon>Dictyoptera</taxon>
        <taxon>Blattodea</taxon>
        <taxon>Blaberoidea</taxon>
        <taxon>Blaberidae</taxon>
        <taxon>Diplopterinae</taxon>
        <taxon>Diploptera</taxon>
    </lineage>
</organism>
<keyword evidence="1" id="KW-0175">Coiled coil</keyword>
<feature type="compositionally biased region" description="Pro residues" evidence="2">
    <location>
        <begin position="265"/>
        <end position="280"/>
    </location>
</feature>
<dbReference type="AlphaFoldDB" id="A0AAD8AGV3"/>
<name>A0AAD8AGV3_DIPPU</name>
<feature type="non-terminal residue" evidence="3">
    <location>
        <position position="1028"/>
    </location>
</feature>
<sequence>LPQQCGPLFLLQPRISKIGLLQLTYFQNRYRTPHGAQCVHTAPAQHIGAMGDCYATSSYSIGSRPSSRSSILSHMSSIPTLQVKYTGNTTPQTRNTNYASLPSTRRRDAGPAALFIASNAVSSVDRGTNNGTCSRELSPVRWCDREVDGVYLGRSGWVQVQQRSLDENRRANYGILHPPPKTTVPSLSVGGTLPSRRPGIKLSEYHCSNSEPGRVPENARAEEQQRPAFLPLPIGITKGREFEHRISSRSASPSPQDPNLTGDPMSPPSITPIISPPPAFQDPNRRYQTAPRLRTGTGKVPFLPRSNAIVDSDLVSPPPSPPPPINWSTLPSPRATTAIGSLRARRLTPSPVTTPQQPTMRIPQTKSLEDTTTSGNRRTQFQKYDSSSSSSSSFGFRSLDSTINPRAAMPRLSETDSSIGGYEDGDEEENRDSSLNLSGFSTVTVINSSPDTPAAIAGLQPKERVVVNGDKISPSSLRHRDSNRLHHQNQRTHPLRRSPGSEGNNKKLVSNNSSSSSSSSSSSCTGRIGSAQAFRRSITHAIAKQQQQQLQQQQKQQQQQQQQQQLQQQQKQQQLQQQQQQQQQLQQQQQQQQQQAEPHRVIVKIGSEPAERPRRPFIQQIRGEQVRRRAALGGRGAAVTDYLHGTRSRAAARALLQARYHAEHELERRGSKEQEPAFNIFFVSRNKNKQQQQQQLQQRQRVLQRGATTPTTAAGHVLCMEMNPCNPDTCDFWPHCAHRDTLYPPSSHSKSSTPSPSSGAKLPTASSLPSTMRLSQSYPTTAPSQNHRGRNESRRNYDNDEKGKRGEISRGGAQSTRSSPASLERVDEYDHTMPRKNQSGLNGIGISSERKQISLEADEKKSRWRSSQQGQYSQIPRRPATFGSSSERLLKSSLESASVSSSIDRDADQYRRDPVFNIGLGLSHRQQSAGSAGVVSPLLDLVDDEFDRPLSVTKERKVSPVIASVVNSRSPSAVGGTSSSSSSSSDVWVTTSDRTVTKSPRNAEKLGNFHASGGCFVDWDVDDEVSSS</sequence>
<feature type="region of interest" description="Disordered" evidence="2">
    <location>
        <begin position="207"/>
        <end position="226"/>
    </location>
</feature>
<feature type="region of interest" description="Disordered" evidence="2">
    <location>
        <begin position="472"/>
        <end position="528"/>
    </location>
</feature>
<feature type="compositionally biased region" description="Pro residues" evidence="2">
    <location>
        <begin position="316"/>
        <end position="325"/>
    </location>
</feature>